<feature type="compositionally biased region" description="Basic and acidic residues" evidence="1">
    <location>
        <begin position="1"/>
        <end position="10"/>
    </location>
</feature>
<keyword evidence="3" id="KW-1185">Reference proteome</keyword>
<reference evidence="2 3" key="1">
    <citation type="submission" date="2024-07" db="EMBL/GenBank/DDBJ databases">
        <title>Chromosome-level genome assembly of the water stick insect Ranatra chinensis (Heteroptera: Nepidae).</title>
        <authorList>
            <person name="Liu X."/>
        </authorList>
    </citation>
    <scope>NUCLEOTIDE SEQUENCE [LARGE SCALE GENOMIC DNA]</scope>
    <source>
        <strain evidence="2">Cailab_2021Rc</strain>
        <tissue evidence="2">Muscle</tissue>
    </source>
</reference>
<dbReference type="Proteomes" id="UP001558652">
    <property type="component" value="Unassembled WGS sequence"/>
</dbReference>
<protein>
    <submittedName>
        <fullName evidence="2">Uncharacterized protein</fullName>
    </submittedName>
</protein>
<dbReference type="EMBL" id="JBFDAA010000020">
    <property type="protein sequence ID" value="KAL1115290.1"/>
    <property type="molecule type" value="Genomic_DNA"/>
</dbReference>
<feature type="region of interest" description="Disordered" evidence="1">
    <location>
        <begin position="1"/>
        <end position="28"/>
    </location>
</feature>
<evidence type="ECO:0000313" key="3">
    <source>
        <dbReference type="Proteomes" id="UP001558652"/>
    </source>
</evidence>
<dbReference type="AlphaFoldDB" id="A0ABD0XXF6"/>
<comment type="caution">
    <text evidence="2">The sequence shown here is derived from an EMBL/GenBank/DDBJ whole genome shotgun (WGS) entry which is preliminary data.</text>
</comment>
<accession>A0ABD0XXF6</accession>
<proteinExistence type="predicted"/>
<evidence type="ECO:0000313" key="2">
    <source>
        <dbReference type="EMBL" id="KAL1115290.1"/>
    </source>
</evidence>
<sequence>MFYENKKQETTEIVVRDTSVPGVGGRAGSSDCGGYFGAGSAGDTSDRLEVWSGQVRPGTRPSGGFRAGRWFPTPQGRLRARVNVCVFVEGGSQLAGRSGKGLGELLGTTKGIM</sequence>
<gene>
    <name evidence="2" type="ORF">AAG570_007321</name>
</gene>
<organism evidence="2 3">
    <name type="scientific">Ranatra chinensis</name>
    <dbReference type="NCBI Taxonomy" id="642074"/>
    <lineage>
        <taxon>Eukaryota</taxon>
        <taxon>Metazoa</taxon>
        <taxon>Ecdysozoa</taxon>
        <taxon>Arthropoda</taxon>
        <taxon>Hexapoda</taxon>
        <taxon>Insecta</taxon>
        <taxon>Pterygota</taxon>
        <taxon>Neoptera</taxon>
        <taxon>Paraneoptera</taxon>
        <taxon>Hemiptera</taxon>
        <taxon>Heteroptera</taxon>
        <taxon>Panheteroptera</taxon>
        <taxon>Nepomorpha</taxon>
        <taxon>Nepidae</taxon>
        <taxon>Ranatrinae</taxon>
        <taxon>Ranatra</taxon>
    </lineage>
</organism>
<evidence type="ECO:0000256" key="1">
    <source>
        <dbReference type="SAM" id="MobiDB-lite"/>
    </source>
</evidence>
<name>A0ABD0XXF6_9HEMI</name>